<dbReference type="SMART" id="SM00233">
    <property type="entry name" value="PH"/>
    <property type="match status" value="5"/>
</dbReference>
<dbReference type="Gene3D" id="1.10.220.150">
    <property type="entry name" value="Arf GTPase activating protein"/>
    <property type="match status" value="1"/>
</dbReference>
<name>A0A3Q2W3X8_HAPBU</name>
<keyword evidence="14" id="KW-1185">Reference proteome</keyword>
<feature type="region of interest" description="Disordered" evidence="7">
    <location>
        <begin position="128"/>
        <end position="170"/>
    </location>
</feature>
<sequence>MKPSPDSVLVIMGSLDGSTPVERLLSAIHLERYLDTFHRAGLLLARDFTHLDSDALVSLGITATGHRKRILRLVGYIERTEGQRANRNADLPRDRCQSVCSSKCGRTESPRQEVIRNSSAPDLAAMLANSDGGRPTVKPVPKPRTVFNRRRTAPIQFTPTPDPAPPLPRRLSQESICLTVLESLSSADMPTADSALTSDLSDKAPSPSRRSSHGERTGNGRCRSLSDTGGLPPVPPRLNRIVPPASMQGTPRTSSSSPVPTEHLQAPSFISCTGSHDNSRLSGSSPSASPRGGGLEMVSNEIYWGTLHSSAAPGGKRNYCSQQSAPPTPPRQTPERNCERNRLVNPNSSHFCLAASTDDPEDEISPYCETVFQTRRHPPAAEVRPPLLLPLTDRDALLTFTGLIKCRFSQPFHPGDSAGYSTVGEAPPSLRCLSLPHHTLPCEADEDLTISPYASYTSLTERAPPIISSWLDKLSPQGNYVFQKRFVKFDGKNLMYFGSEKDAYPKGVIPLAAIQMARPAKDNKFEIVTSHRIFVFRTDNEVLRRRWVSTLQEHVRDQLVFGRRRFGPGAHCQKHGGLELKGTKSKVYAAINTDQIWLYKSEQCFRNGIGITVIEARGATIRDGKHKSFDLITPYKTFSFTADSDRDKRDWMEALQEAIAETLSDYEVAEKIWSNRSNRMCADCKALNPDWASINLCVVICKNCAGQHRGLGTMVSKVQSLKLDTSVWSNEIVQLFIMLGNDRANDFWAARLSVSEELDCDASAEQRREFIAQKYREGRYRLAHPAFSSQEELLKVLCSAVSEQTLLKTVTQIFSEAESAHLANDSNGRHPHLADHCSTSGWTLLCSASVTELGAEQHPSVYDEIMQPVLHSGYLYKSSSANRGTMSRKNREDFQKFWCSVDQSLVFYESDRSADPSLQISAKDIVCLGVSRPDSSNNNGFIDRFRYTFELYLTSEKLFQFGLEASDELHSWTKAIGKAATPLSCHCLLTREFERVGLLRYRAMLDPQQWKEAYFVLQKSNLFICPRNDGAAEDIINLNRLQELSITSEMENQEKKDILVLVEKGRTLHLQGVGRADFSLWYSDIQRAAGGKGNALRDQQMSRNDIPIIVDSCIAFITQYGLGHEGIYRKNGAKSRIKLLMEEFRRDARNVKLRIGDHFIEDVTDVLKRFFREIDDPIFMVDLHPLWQEAAKIPQRRARLDRYKDIICTLPRVNRTTLAALISHLYRVQKCADLNQMCTKNLSLLFAPSLFQTDGKGEHEVKIVEDLIDNYLYVFEIDEEHQTQIELEISLITTWKDTQLSQAGDLIIEIYLEMKIPDCCITLKVSPTMCAEELTNQVLYMRNVPAGDKDVWMTFEAIEDGQLERPLHPKEKVLEQALQWCKMADPSSAYLVVKRVPKGEGITLLTSYKSEIMKVGLLRCREEPPKLLQGTRFQERTFQIRHHKLLLLKDKKSIKPEKEWALKSLKIYIGILWFAILYLPLPSTRYLCCSSEAELWDWITSLLRAQNDDPGPPVLRRHSSSDISKQKFGTMPLVPIRGDESNSSMLSANQTLRKLHDRRTLSMYFPMKVQQDSFEERSESPDLPEPLYEEVGDFGLQVLKSLETSFLSSSIAETQEVPDHPPLRLVPVESRDLDHMIIPEVVRMARGSVETLEQMRSRQKLMGVCTPSQELLLQELHRLCKFPHLK</sequence>
<dbReference type="InterPro" id="IPR001164">
    <property type="entry name" value="ArfGAP_dom"/>
</dbReference>
<dbReference type="Pfam" id="PF00536">
    <property type="entry name" value="SAM_1"/>
    <property type="match status" value="1"/>
</dbReference>
<proteinExistence type="predicted"/>
<dbReference type="Pfam" id="PF00620">
    <property type="entry name" value="RhoGAP"/>
    <property type="match status" value="1"/>
</dbReference>
<dbReference type="CDD" id="cd17228">
    <property type="entry name" value="RA_ARAP3"/>
    <property type="match status" value="1"/>
</dbReference>
<dbReference type="FunFam" id="2.30.29.30:FF:000638">
    <property type="entry name" value="Arf-GAP with Rho-GAP domain, ANK repeat and PH domain-containing protein 3"/>
    <property type="match status" value="1"/>
</dbReference>
<dbReference type="InterPro" id="IPR001660">
    <property type="entry name" value="SAM"/>
</dbReference>
<feature type="compositionally biased region" description="Low complexity" evidence="7">
    <location>
        <begin position="280"/>
        <end position="290"/>
    </location>
</feature>
<dbReference type="GO" id="GO:0005547">
    <property type="term" value="F:phosphatidylinositol-3,4,5-trisphosphate binding"/>
    <property type="evidence" value="ECO:0007669"/>
    <property type="project" value="InterPro"/>
</dbReference>
<evidence type="ECO:0000259" key="11">
    <source>
        <dbReference type="PROSITE" id="PS50200"/>
    </source>
</evidence>
<feature type="region of interest" description="Disordered" evidence="7">
    <location>
        <begin position="314"/>
        <end position="341"/>
    </location>
</feature>
<evidence type="ECO:0000256" key="1">
    <source>
        <dbReference type="ARBA" id="ARBA00004496"/>
    </source>
</evidence>
<dbReference type="GO" id="GO:0001946">
    <property type="term" value="P:lymphangiogenesis"/>
    <property type="evidence" value="ECO:0007669"/>
    <property type="project" value="Ensembl"/>
</dbReference>
<dbReference type="SMART" id="SM00454">
    <property type="entry name" value="SAM"/>
    <property type="match status" value="1"/>
</dbReference>
<dbReference type="Pfam" id="PF01412">
    <property type="entry name" value="ArfGap"/>
    <property type="match status" value="1"/>
</dbReference>
<dbReference type="PANTHER" id="PTHR45899">
    <property type="entry name" value="RHO GTPASE ACTIVATING PROTEIN AT 15B, ISOFORM C"/>
    <property type="match status" value="1"/>
</dbReference>
<dbReference type="SUPFAM" id="SSF50729">
    <property type="entry name" value="PH domain-like"/>
    <property type="match status" value="5"/>
</dbReference>
<dbReference type="InterPro" id="IPR000198">
    <property type="entry name" value="RhoGAP_dom"/>
</dbReference>
<keyword evidence="4" id="KW-0597">Phosphoprotein</keyword>
<feature type="domain" description="Arf-GAP" evidence="10">
    <location>
        <begin position="657"/>
        <end position="791"/>
    </location>
</feature>
<evidence type="ECO:0000256" key="4">
    <source>
        <dbReference type="ARBA" id="ARBA00022553"/>
    </source>
</evidence>
<dbReference type="SMART" id="SM00105">
    <property type="entry name" value="ArfGap"/>
    <property type="match status" value="1"/>
</dbReference>
<dbReference type="GO" id="GO:0007165">
    <property type="term" value="P:signal transduction"/>
    <property type="evidence" value="ECO:0007669"/>
    <property type="project" value="InterPro"/>
</dbReference>
<reference evidence="13" key="2">
    <citation type="submission" date="2025-09" db="UniProtKB">
        <authorList>
            <consortium name="Ensembl"/>
        </authorList>
    </citation>
    <scope>IDENTIFICATION</scope>
</reference>
<keyword evidence="3" id="KW-0963">Cytoplasm</keyword>
<reference evidence="13" key="1">
    <citation type="submission" date="2025-08" db="UniProtKB">
        <authorList>
            <consortium name="Ensembl"/>
        </authorList>
    </citation>
    <scope>IDENTIFICATION</scope>
</reference>
<protein>
    <submittedName>
        <fullName evidence="13">ArfGAP with RhoGAP domain, ankyrin repeat and PH domain 3</fullName>
    </submittedName>
</protein>
<evidence type="ECO:0000256" key="3">
    <source>
        <dbReference type="ARBA" id="ARBA00022490"/>
    </source>
</evidence>
<feature type="compositionally biased region" description="Polar residues" evidence="7">
    <location>
        <begin position="189"/>
        <end position="199"/>
    </location>
</feature>
<dbReference type="FunFam" id="1.10.220.150:FF:000006">
    <property type="entry name" value="arf-GAP with Rho-GAP domain, ANK repeat and PH domain-containing protein 3"/>
    <property type="match status" value="1"/>
</dbReference>
<dbReference type="SUPFAM" id="SSF47769">
    <property type="entry name" value="SAM/Pointed domain"/>
    <property type="match status" value="1"/>
</dbReference>
<keyword evidence="2" id="KW-0343">GTPase activation</keyword>
<feature type="domain" description="Ras-associating" evidence="11">
    <location>
        <begin position="1304"/>
        <end position="1398"/>
    </location>
</feature>
<dbReference type="GeneTree" id="ENSGT00940000158869"/>
<feature type="domain" description="PH" evidence="8">
    <location>
        <begin position="992"/>
        <end position="1090"/>
    </location>
</feature>
<evidence type="ECO:0000256" key="6">
    <source>
        <dbReference type="PROSITE-ProRule" id="PRU00288"/>
    </source>
</evidence>
<dbReference type="InterPro" id="IPR008936">
    <property type="entry name" value="Rho_GTPase_activation_prot"/>
</dbReference>
<dbReference type="CDD" id="cd13254">
    <property type="entry name" value="PH2_ARAP"/>
    <property type="match status" value="1"/>
</dbReference>
<accession>A0A3Q2W3X8</accession>
<dbReference type="PANTHER" id="PTHR45899:SF4">
    <property type="entry name" value="ARF-GAP WITH RHO-GAP DOMAIN, ANK REPEAT AND PH DOMAIN-CONTAINING PROTEIN 3"/>
    <property type="match status" value="1"/>
</dbReference>
<dbReference type="InterPro" id="IPR011993">
    <property type="entry name" value="PH-like_dom_sf"/>
</dbReference>
<dbReference type="OMA" id="TLNTMEM"/>
<dbReference type="Gene3D" id="2.30.29.30">
    <property type="entry name" value="Pleckstrin-homology domain (PH domain)/Phosphotyrosine-binding domain (PTB)"/>
    <property type="match status" value="4"/>
</dbReference>
<dbReference type="InterPro" id="IPR038508">
    <property type="entry name" value="ArfGAP_dom_sf"/>
</dbReference>
<feature type="domain" description="PH" evidence="8">
    <location>
        <begin position="571"/>
        <end position="660"/>
    </location>
</feature>
<dbReference type="InterPro" id="IPR037858">
    <property type="entry name" value="RhoGAP_ARAP"/>
</dbReference>
<dbReference type="InterPro" id="IPR000159">
    <property type="entry name" value="RA_dom"/>
</dbReference>
<dbReference type="InterPro" id="IPR052227">
    <property type="entry name" value="Arf-Rho-GAP_ANK-PH_domain"/>
</dbReference>
<feature type="domain" description="PH" evidence="8">
    <location>
        <begin position="464"/>
        <end position="556"/>
    </location>
</feature>
<dbReference type="SUPFAM" id="SSF48350">
    <property type="entry name" value="GTPase activation domain, GAP"/>
    <property type="match status" value="1"/>
</dbReference>
<keyword evidence="6" id="KW-0862">Zinc</keyword>
<evidence type="ECO:0000259" key="9">
    <source>
        <dbReference type="PROSITE" id="PS50105"/>
    </source>
</evidence>
<dbReference type="CDD" id="cd04385">
    <property type="entry name" value="RhoGAP_ARAP"/>
    <property type="match status" value="1"/>
</dbReference>
<keyword evidence="6" id="KW-0479">Metal-binding</keyword>
<comment type="subcellular location">
    <subcellularLocation>
        <location evidence="1">Cytoplasm</location>
    </subcellularLocation>
</comment>
<dbReference type="PROSITE" id="PS50105">
    <property type="entry name" value="SAM_DOMAIN"/>
    <property type="match status" value="1"/>
</dbReference>
<feature type="region of interest" description="Disordered" evidence="7">
    <location>
        <begin position="189"/>
        <end position="294"/>
    </location>
</feature>
<dbReference type="PRINTS" id="PR00405">
    <property type="entry name" value="REVINTRACTNG"/>
</dbReference>
<dbReference type="Gene3D" id="1.10.150.50">
    <property type="entry name" value="Transcription Factor, Ets-1"/>
    <property type="match status" value="1"/>
</dbReference>
<dbReference type="Pfam" id="PF00169">
    <property type="entry name" value="PH"/>
    <property type="match status" value="3"/>
</dbReference>
<evidence type="ECO:0000256" key="7">
    <source>
        <dbReference type="SAM" id="MobiDB-lite"/>
    </source>
</evidence>
<feature type="domain" description="PH" evidence="8">
    <location>
        <begin position="868"/>
        <end position="981"/>
    </location>
</feature>
<evidence type="ECO:0000313" key="14">
    <source>
        <dbReference type="Proteomes" id="UP000264840"/>
    </source>
</evidence>
<evidence type="ECO:0000259" key="10">
    <source>
        <dbReference type="PROSITE" id="PS50115"/>
    </source>
</evidence>
<dbReference type="Gene3D" id="1.10.555.10">
    <property type="entry name" value="Rho GTPase activation protein"/>
    <property type="match status" value="1"/>
</dbReference>
<evidence type="ECO:0000256" key="2">
    <source>
        <dbReference type="ARBA" id="ARBA00022468"/>
    </source>
</evidence>
<dbReference type="GO" id="GO:0008270">
    <property type="term" value="F:zinc ion binding"/>
    <property type="evidence" value="ECO:0007669"/>
    <property type="project" value="UniProtKB-KW"/>
</dbReference>
<evidence type="ECO:0000259" key="8">
    <source>
        <dbReference type="PROSITE" id="PS50003"/>
    </source>
</evidence>
<feature type="domain" description="SAM" evidence="9">
    <location>
        <begin position="21"/>
        <end position="80"/>
    </location>
</feature>
<dbReference type="SUPFAM" id="SSF57863">
    <property type="entry name" value="ArfGap/RecO-like zinc finger"/>
    <property type="match status" value="1"/>
</dbReference>
<feature type="compositionally biased region" description="Low complexity" evidence="7">
    <location>
        <begin position="250"/>
        <end position="261"/>
    </location>
</feature>
<dbReference type="CDD" id="cd13253">
    <property type="entry name" value="PH1_ARAP"/>
    <property type="match status" value="1"/>
</dbReference>
<evidence type="ECO:0000256" key="5">
    <source>
        <dbReference type="ARBA" id="ARBA00022737"/>
    </source>
</evidence>
<dbReference type="PROSITE" id="PS50003">
    <property type="entry name" value="PH_DOMAIN"/>
    <property type="match status" value="4"/>
</dbReference>
<dbReference type="STRING" id="8153.ENSHBUP00000015819"/>
<evidence type="ECO:0000313" key="13">
    <source>
        <dbReference type="Ensembl" id="ENSHBUP00000015819.1"/>
    </source>
</evidence>
<keyword evidence="6" id="KW-0863">Zinc-finger</keyword>
<dbReference type="Proteomes" id="UP000264840">
    <property type="component" value="Unplaced"/>
</dbReference>
<dbReference type="GO" id="GO:0005737">
    <property type="term" value="C:cytoplasm"/>
    <property type="evidence" value="ECO:0007669"/>
    <property type="project" value="UniProtKB-SubCell"/>
</dbReference>
<dbReference type="PROSITE" id="PS50200">
    <property type="entry name" value="RA"/>
    <property type="match status" value="1"/>
</dbReference>
<dbReference type="InterPro" id="IPR001849">
    <property type="entry name" value="PH_domain"/>
</dbReference>
<dbReference type="Gene3D" id="3.10.20.90">
    <property type="entry name" value="Phosphatidylinositol 3-kinase Catalytic Subunit, Chain A, domain 1"/>
    <property type="match status" value="1"/>
</dbReference>
<dbReference type="PROSITE" id="PS50238">
    <property type="entry name" value="RHOGAP"/>
    <property type="match status" value="1"/>
</dbReference>
<dbReference type="SMART" id="SM00324">
    <property type="entry name" value="RhoGAP"/>
    <property type="match status" value="1"/>
</dbReference>
<organism evidence="13 14">
    <name type="scientific">Haplochromis burtoni</name>
    <name type="common">Burton's mouthbrooder</name>
    <name type="synonym">Chromis burtoni</name>
    <dbReference type="NCBI Taxonomy" id="8153"/>
    <lineage>
        <taxon>Eukaryota</taxon>
        <taxon>Metazoa</taxon>
        <taxon>Chordata</taxon>
        <taxon>Craniata</taxon>
        <taxon>Vertebrata</taxon>
        <taxon>Euteleostomi</taxon>
        <taxon>Actinopterygii</taxon>
        <taxon>Neopterygii</taxon>
        <taxon>Teleostei</taxon>
        <taxon>Neoteleostei</taxon>
        <taxon>Acanthomorphata</taxon>
        <taxon>Ovalentaria</taxon>
        <taxon>Cichlomorphae</taxon>
        <taxon>Cichliformes</taxon>
        <taxon>Cichlidae</taxon>
        <taxon>African cichlids</taxon>
        <taxon>Pseudocrenilabrinae</taxon>
        <taxon>Haplochromini</taxon>
        <taxon>Haplochromis</taxon>
    </lineage>
</organism>
<evidence type="ECO:0000259" key="12">
    <source>
        <dbReference type="PROSITE" id="PS50238"/>
    </source>
</evidence>
<feature type="compositionally biased region" description="Low complexity" evidence="7">
    <location>
        <begin position="132"/>
        <end position="145"/>
    </location>
</feature>
<keyword evidence="5" id="KW-0677">Repeat</keyword>
<dbReference type="SUPFAM" id="SSF54236">
    <property type="entry name" value="Ubiquitin-like"/>
    <property type="match status" value="1"/>
</dbReference>
<dbReference type="GO" id="GO:0005096">
    <property type="term" value="F:GTPase activator activity"/>
    <property type="evidence" value="ECO:0007669"/>
    <property type="project" value="UniProtKB-KW"/>
</dbReference>
<dbReference type="Ensembl" id="ENSHBUT00000024186.1">
    <property type="protein sequence ID" value="ENSHBUP00000015819.1"/>
    <property type="gene ID" value="ENSHBUG00000018019.1"/>
</dbReference>
<dbReference type="InterPro" id="IPR037278">
    <property type="entry name" value="ARFGAP/RecO"/>
</dbReference>
<feature type="domain" description="Rho-GAP" evidence="12">
    <location>
        <begin position="1094"/>
        <end position="1275"/>
    </location>
</feature>
<dbReference type="PROSITE" id="PS50115">
    <property type="entry name" value="ARFGAP"/>
    <property type="match status" value="1"/>
</dbReference>
<dbReference type="InterPro" id="IPR029071">
    <property type="entry name" value="Ubiquitin-like_domsf"/>
</dbReference>
<dbReference type="Pfam" id="PF00788">
    <property type="entry name" value="RA"/>
    <property type="match status" value="1"/>
</dbReference>
<dbReference type="InterPro" id="IPR013761">
    <property type="entry name" value="SAM/pointed_sf"/>
</dbReference>